<dbReference type="Gene3D" id="1.20.1280.50">
    <property type="match status" value="1"/>
</dbReference>
<dbReference type="PROSITE" id="PS50181">
    <property type="entry name" value="FBOX"/>
    <property type="match status" value="1"/>
</dbReference>
<dbReference type="InterPro" id="IPR011722">
    <property type="entry name" value="Hemimethylated_DNA-bd_dom"/>
</dbReference>
<dbReference type="Pfam" id="PF12937">
    <property type="entry name" value="F-box-like"/>
    <property type="match status" value="1"/>
</dbReference>
<evidence type="ECO:0000256" key="1">
    <source>
        <dbReference type="SAM" id="MobiDB-lite"/>
    </source>
</evidence>
<feature type="domain" description="F-box" evidence="2">
    <location>
        <begin position="23"/>
        <end position="70"/>
    </location>
</feature>
<dbReference type="EMBL" id="ADBL01000857">
    <property type="status" value="NOT_ANNOTATED_CDS"/>
    <property type="molecule type" value="Genomic_DNA"/>
</dbReference>
<reference evidence="4" key="5">
    <citation type="submission" date="2015-06" db="UniProtKB">
        <authorList>
            <consortium name="EnsemblFungi"/>
        </authorList>
    </citation>
    <scope>IDENTIFICATION</scope>
    <source>
        <strain evidence="4">ATCC 64411</strain>
    </source>
</reference>
<dbReference type="EnsemblFungi" id="MAPG_03583T0">
    <property type="protein sequence ID" value="MAPG_03583T0"/>
    <property type="gene ID" value="MAPG_03583"/>
</dbReference>
<dbReference type="SUPFAM" id="SSF141255">
    <property type="entry name" value="YccV-like"/>
    <property type="match status" value="1"/>
</dbReference>
<protein>
    <submittedName>
        <fullName evidence="3">F-box domain-containing protein</fullName>
    </submittedName>
</protein>
<dbReference type="OrthoDB" id="28868at2759"/>
<dbReference type="InterPro" id="IPR001810">
    <property type="entry name" value="F-box_dom"/>
</dbReference>
<dbReference type="AlphaFoldDB" id="A0A0C4DUE3"/>
<reference evidence="4" key="4">
    <citation type="journal article" date="2015" name="G3 (Bethesda)">
        <title>Genome sequences of three phytopathogenic species of the Magnaporthaceae family of fungi.</title>
        <authorList>
            <person name="Okagaki L.H."/>
            <person name="Nunes C.C."/>
            <person name="Sailsbery J."/>
            <person name="Clay B."/>
            <person name="Brown D."/>
            <person name="John T."/>
            <person name="Oh Y."/>
            <person name="Young N."/>
            <person name="Fitzgerald M."/>
            <person name="Haas B.J."/>
            <person name="Zeng Q."/>
            <person name="Young S."/>
            <person name="Adiconis X."/>
            <person name="Fan L."/>
            <person name="Levin J.Z."/>
            <person name="Mitchell T.K."/>
            <person name="Okubara P.A."/>
            <person name="Farman M.L."/>
            <person name="Kohn L.M."/>
            <person name="Birren B."/>
            <person name="Ma L.-J."/>
            <person name="Dean R.A."/>
        </authorList>
    </citation>
    <scope>NUCLEOTIDE SEQUENCE</scope>
    <source>
        <strain evidence="4">ATCC 64411 / 73-15</strain>
    </source>
</reference>
<dbReference type="PANTHER" id="PTHR31350">
    <property type="entry name" value="SI:DKEY-261L7.2"/>
    <property type="match status" value="1"/>
</dbReference>
<dbReference type="Proteomes" id="UP000011715">
    <property type="component" value="Unassembled WGS sequence"/>
</dbReference>
<name>A0A0C4DUE3_MAGP6</name>
<evidence type="ECO:0000313" key="5">
    <source>
        <dbReference type="Proteomes" id="UP000011715"/>
    </source>
</evidence>
<dbReference type="GO" id="GO:0003677">
    <property type="term" value="F:DNA binding"/>
    <property type="evidence" value="ECO:0007669"/>
    <property type="project" value="InterPro"/>
</dbReference>
<evidence type="ECO:0000313" key="3">
    <source>
        <dbReference type="EMBL" id="KLU84542.1"/>
    </source>
</evidence>
<accession>A0A0C4DUE3</accession>
<evidence type="ECO:0000259" key="2">
    <source>
        <dbReference type="PROSITE" id="PS50181"/>
    </source>
</evidence>
<dbReference type="Pfam" id="PF08755">
    <property type="entry name" value="YccV-like"/>
    <property type="match status" value="1"/>
</dbReference>
<keyword evidence="5" id="KW-1185">Reference proteome</keyword>
<dbReference type="OMA" id="LLWRHHC"/>
<dbReference type="EMBL" id="GL876968">
    <property type="protein sequence ID" value="KLU84542.1"/>
    <property type="molecule type" value="Genomic_DNA"/>
</dbReference>
<proteinExistence type="predicted"/>
<dbReference type="eggNOG" id="ENOG502QS7Z">
    <property type="taxonomic scope" value="Eukaryota"/>
</dbReference>
<dbReference type="PANTHER" id="PTHR31350:SF27">
    <property type="entry name" value="HEMIMETHYLATED DNA-BINDING DOMAIN-CONTAINING PROTEIN"/>
    <property type="match status" value="1"/>
</dbReference>
<dbReference type="VEuPathDB" id="FungiDB:MAPG_03583"/>
<evidence type="ECO:0000313" key="4">
    <source>
        <dbReference type="EnsemblFungi" id="MAPG_03583T0"/>
    </source>
</evidence>
<reference evidence="5" key="1">
    <citation type="submission" date="2010-05" db="EMBL/GenBank/DDBJ databases">
        <title>The genome sequence of Magnaporthe poae strain ATCC 64411.</title>
        <authorList>
            <person name="Ma L.-J."/>
            <person name="Dead R."/>
            <person name="Young S."/>
            <person name="Zeng Q."/>
            <person name="Koehrsen M."/>
            <person name="Alvarado L."/>
            <person name="Berlin A."/>
            <person name="Chapman S.B."/>
            <person name="Chen Z."/>
            <person name="Freedman E."/>
            <person name="Gellesch M."/>
            <person name="Goldberg J."/>
            <person name="Griggs A."/>
            <person name="Gujja S."/>
            <person name="Heilman E.R."/>
            <person name="Heiman D."/>
            <person name="Hepburn T."/>
            <person name="Howarth C."/>
            <person name="Jen D."/>
            <person name="Larson L."/>
            <person name="Mehta T."/>
            <person name="Neiman D."/>
            <person name="Pearson M."/>
            <person name="Roberts A."/>
            <person name="Saif S."/>
            <person name="Shea T."/>
            <person name="Shenoy N."/>
            <person name="Sisk P."/>
            <person name="Stolte C."/>
            <person name="Sykes S."/>
            <person name="Walk T."/>
            <person name="White J."/>
            <person name="Yandava C."/>
            <person name="Haas B."/>
            <person name="Nusbaum C."/>
            <person name="Birren B."/>
        </authorList>
    </citation>
    <scope>NUCLEOTIDE SEQUENCE [LARGE SCALE GENOMIC DNA]</scope>
    <source>
        <strain evidence="5">ATCC 64411 / 73-15</strain>
    </source>
</reference>
<gene>
    <name evidence="3" type="ORF">MAPG_03583</name>
</gene>
<dbReference type="SMART" id="SM00992">
    <property type="entry name" value="YccV-like"/>
    <property type="match status" value="1"/>
</dbReference>
<dbReference type="STRING" id="644358.A0A0C4DUE3"/>
<organism evidence="4 5">
    <name type="scientific">Magnaporthiopsis poae (strain ATCC 64411 / 73-15)</name>
    <name type="common">Kentucky bluegrass fungus</name>
    <name type="synonym">Magnaporthe poae</name>
    <dbReference type="NCBI Taxonomy" id="644358"/>
    <lineage>
        <taxon>Eukaryota</taxon>
        <taxon>Fungi</taxon>
        <taxon>Dikarya</taxon>
        <taxon>Ascomycota</taxon>
        <taxon>Pezizomycotina</taxon>
        <taxon>Sordariomycetes</taxon>
        <taxon>Sordariomycetidae</taxon>
        <taxon>Magnaporthales</taxon>
        <taxon>Magnaporthaceae</taxon>
        <taxon>Magnaporthiopsis</taxon>
    </lineage>
</organism>
<reference evidence="3" key="2">
    <citation type="submission" date="2010-05" db="EMBL/GenBank/DDBJ databases">
        <title>The Genome Sequence of Magnaporthe poae strain ATCC 64411.</title>
        <authorList>
            <consortium name="The Broad Institute Genome Sequencing Platform"/>
            <consortium name="Broad Institute Genome Sequencing Center for Infectious Disease"/>
            <person name="Ma L.-J."/>
            <person name="Dead R."/>
            <person name="Young S."/>
            <person name="Zeng Q."/>
            <person name="Koehrsen M."/>
            <person name="Alvarado L."/>
            <person name="Berlin A."/>
            <person name="Chapman S.B."/>
            <person name="Chen Z."/>
            <person name="Freedman E."/>
            <person name="Gellesch M."/>
            <person name="Goldberg J."/>
            <person name="Griggs A."/>
            <person name="Gujja S."/>
            <person name="Heilman E.R."/>
            <person name="Heiman D."/>
            <person name="Hepburn T."/>
            <person name="Howarth C."/>
            <person name="Jen D."/>
            <person name="Larson L."/>
            <person name="Mehta T."/>
            <person name="Neiman D."/>
            <person name="Pearson M."/>
            <person name="Roberts A."/>
            <person name="Saif S."/>
            <person name="Shea T."/>
            <person name="Shenoy N."/>
            <person name="Sisk P."/>
            <person name="Stolte C."/>
            <person name="Sykes S."/>
            <person name="Walk T."/>
            <person name="White J."/>
            <person name="Yandava C."/>
            <person name="Haas B."/>
            <person name="Nusbaum C."/>
            <person name="Birren B."/>
        </authorList>
    </citation>
    <scope>NUCLEOTIDE SEQUENCE</scope>
    <source>
        <strain evidence="3">ATCC 64411</strain>
    </source>
</reference>
<dbReference type="SUPFAM" id="SSF81383">
    <property type="entry name" value="F-box domain"/>
    <property type="match status" value="1"/>
</dbReference>
<sequence>MEVSRSPSPSRPRRQARGATRGVSLHCAVPDEIMVRILYFVSPEENLSSFQLISRRHSRLANEPLLWKHHCRTSFKHWDSRHDFALKLALPATAVDWKRLWMMRRGQNARVLRLLDDILATKIGRVAKFEQICLLEYDAKDILLEQCSTPDSANDVLARRYYAGAALASIHRGIAIKEWAKFQSPHAGPPRLDRALAAFDMFTLREQDGDIDDTEALLDSLAREFLAAHPGFDGLSTRRKALLLLEWVRAENLTGMENPDTNYRNIQNCLLGHALRDENHPSLPLVSSAIYASLAERVGMRAACCSFPAHVHVGVFAPAGETLDGVRPKEPRTEPDMMYLDPYGADHEIHIEELRMRLEEYSSGWHEPGRREAFLKASPTSVLIIRAAHNIQVSCVRLQQARDDPPNAGSHGPDTSPNMESMLYAVLWVSLLLTPTAQRLWDNNLEHFLNRFRRYFSEDAWLLRKYLAPLYDNFLMLHNLRDTPRSGWEDVHLALQMEQKVDERPLIVQRRNTWMTQHRVRYHVGQVFIHKRFHTHGIITGWNADSAKHNIQSVARGQPTDDEMWIPPVYYTCLRTDVDRIIVAEPNIALITNPDDVPAGLVRAAGKFFKRFNRATCTFESNVKESFPDD</sequence>
<dbReference type="Pfam" id="PF13369">
    <property type="entry name" value="Transglut_core2"/>
    <property type="match status" value="1"/>
</dbReference>
<reference evidence="3" key="3">
    <citation type="submission" date="2011-03" db="EMBL/GenBank/DDBJ databases">
        <title>Annotation of Magnaporthe poae ATCC 64411.</title>
        <authorList>
            <person name="Ma L.-J."/>
            <person name="Dead R."/>
            <person name="Young S.K."/>
            <person name="Zeng Q."/>
            <person name="Gargeya S."/>
            <person name="Fitzgerald M."/>
            <person name="Haas B."/>
            <person name="Abouelleil A."/>
            <person name="Alvarado L."/>
            <person name="Arachchi H.M."/>
            <person name="Berlin A."/>
            <person name="Brown A."/>
            <person name="Chapman S.B."/>
            <person name="Chen Z."/>
            <person name="Dunbar C."/>
            <person name="Freedman E."/>
            <person name="Gearin G."/>
            <person name="Gellesch M."/>
            <person name="Goldberg J."/>
            <person name="Griggs A."/>
            <person name="Gujja S."/>
            <person name="Heiman D."/>
            <person name="Howarth C."/>
            <person name="Larson L."/>
            <person name="Lui A."/>
            <person name="MacDonald P.J.P."/>
            <person name="Mehta T."/>
            <person name="Montmayeur A."/>
            <person name="Murphy C."/>
            <person name="Neiman D."/>
            <person name="Pearson M."/>
            <person name="Priest M."/>
            <person name="Roberts A."/>
            <person name="Saif S."/>
            <person name="Shea T."/>
            <person name="Shenoy N."/>
            <person name="Sisk P."/>
            <person name="Stolte C."/>
            <person name="Sykes S."/>
            <person name="Yandava C."/>
            <person name="Wortman J."/>
            <person name="Nusbaum C."/>
            <person name="Birren B."/>
        </authorList>
    </citation>
    <scope>NUCLEOTIDE SEQUENCE</scope>
    <source>
        <strain evidence="3">ATCC 64411</strain>
    </source>
</reference>
<dbReference type="InterPro" id="IPR036047">
    <property type="entry name" value="F-box-like_dom_sf"/>
</dbReference>
<dbReference type="InterPro" id="IPR036623">
    <property type="entry name" value="Hemimethylated_DNA-bd_sf"/>
</dbReference>
<feature type="region of interest" description="Disordered" evidence="1">
    <location>
        <begin position="1"/>
        <end position="21"/>
    </location>
</feature>
<dbReference type="InterPro" id="IPR032698">
    <property type="entry name" value="SirB1_N"/>
</dbReference>
<dbReference type="Gene3D" id="2.30.30.390">
    <property type="entry name" value="Hemimethylated DNA-binding domain"/>
    <property type="match status" value="1"/>
</dbReference>